<dbReference type="Gene3D" id="3.40.50.720">
    <property type="entry name" value="NAD(P)-binding Rossmann-like Domain"/>
    <property type="match status" value="1"/>
</dbReference>
<dbReference type="Proteomes" id="UP000437736">
    <property type="component" value="Unassembled WGS sequence"/>
</dbReference>
<evidence type="ECO:0000313" key="3">
    <source>
        <dbReference type="Proteomes" id="UP000437736"/>
    </source>
</evidence>
<evidence type="ECO:0000259" key="1">
    <source>
        <dbReference type="Pfam" id="PF01370"/>
    </source>
</evidence>
<dbReference type="PANTHER" id="PTHR43245:SF13">
    <property type="entry name" value="UDP-D-APIOSE_UDP-D-XYLOSE SYNTHASE 2"/>
    <property type="match status" value="1"/>
</dbReference>
<proteinExistence type="predicted"/>
<accession>A0ABW9QRL3</accession>
<dbReference type="EMBL" id="WJHE01000228">
    <property type="protein sequence ID" value="MST32165.1"/>
    <property type="molecule type" value="Genomic_DNA"/>
</dbReference>
<feature type="domain" description="NAD-dependent epimerase/dehydratase" evidence="1">
    <location>
        <begin position="11"/>
        <end position="245"/>
    </location>
</feature>
<organism evidence="2 3">
    <name type="scientific">Acidiferrimicrobium australe</name>
    <dbReference type="NCBI Taxonomy" id="2664430"/>
    <lineage>
        <taxon>Bacteria</taxon>
        <taxon>Bacillati</taxon>
        <taxon>Actinomycetota</taxon>
        <taxon>Acidimicrobiia</taxon>
        <taxon>Acidimicrobiales</taxon>
        <taxon>Acidimicrobiaceae</taxon>
        <taxon>Acidiferrimicrobium</taxon>
    </lineage>
</organism>
<sequence>MHPGGRGRRCVVTGSAGFIGSTLCRRLAREGWVVIGIDAFTDSYDPVEKVLRAASLTQVAGTSLIVGDLAELDLERAFDGAEVVFHLAGRAGVRPSFSAEDRYVHDNVIATERVLEAARRAGVRRVVYASSSSVYGDGDAPFREDAAPNPISPYGRTKLEAEERCLAASGPDLEAVALRYFTVFGPGQRPDMALRLFAEAALAGRSITLLGDGTQRRDFTYVHDVVAATAAAADAPVGGLAVNVGGGSSVSLLEVLDLLGDLVGAEPTVTVQPVARGDVRVTSADLTRARDLLGFEPRVPFAVGYERQVAWLRQHAGQAMERSA</sequence>
<gene>
    <name evidence="2" type="ORF">GHK86_05420</name>
</gene>
<name>A0ABW9QRL3_9ACTN</name>
<dbReference type="InterPro" id="IPR001509">
    <property type="entry name" value="Epimerase_deHydtase"/>
</dbReference>
<dbReference type="PANTHER" id="PTHR43245">
    <property type="entry name" value="BIFUNCTIONAL POLYMYXIN RESISTANCE PROTEIN ARNA"/>
    <property type="match status" value="1"/>
</dbReference>
<comment type="caution">
    <text evidence="2">The sequence shown here is derived from an EMBL/GenBank/DDBJ whole genome shotgun (WGS) entry which is preliminary data.</text>
</comment>
<dbReference type="InterPro" id="IPR036291">
    <property type="entry name" value="NAD(P)-bd_dom_sf"/>
</dbReference>
<dbReference type="InterPro" id="IPR050177">
    <property type="entry name" value="Lipid_A_modif_metabolic_enz"/>
</dbReference>
<protein>
    <submittedName>
        <fullName evidence="2">NAD-dependent epimerase/dehydratase family protein</fullName>
    </submittedName>
</protein>
<dbReference type="SUPFAM" id="SSF51735">
    <property type="entry name" value="NAD(P)-binding Rossmann-fold domains"/>
    <property type="match status" value="1"/>
</dbReference>
<reference evidence="2 3" key="1">
    <citation type="submission" date="2019-11" db="EMBL/GenBank/DDBJ databases">
        <title>Acidiferrimicrobium australis gen. nov., sp. nov., an acidophilic and obligately heterotrophic, member of the Actinobacteria that catalyses dissimilatory oxido- reduction of iron isolated from metal-rich acidic water in Chile.</title>
        <authorList>
            <person name="Gonzalez D."/>
            <person name="Huber K."/>
            <person name="Hedrich S."/>
            <person name="Rojas-Villalobos C."/>
            <person name="Quatrini R."/>
            <person name="Dinamarca M.A."/>
            <person name="Schwarz A."/>
            <person name="Canales C."/>
            <person name="Nancucheo I."/>
        </authorList>
    </citation>
    <scope>NUCLEOTIDE SEQUENCE [LARGE SCALE GENOMIC DNA]</scope>
    <source>
        <strain evidence="2 3">USS-CCA1</strain>
    </source>
</reference>
<evidence type="ECO:0000313" key="2">
    <source>
        <dbReference type="EMBL" id="MST32165.1"/>
    </source>
</evidence>
<keyword evidence="3" id="KW-1185">Reference proteome</keyword>
<dbReference type="Pfam" id="PF01370">
    <property type="entry name" value="Epimerase"/>
    <property type="match status" value="1"/>
</dbReference>
<dbReference type="PRINTS" id="PR01713">
    <property type="entry name" value="NUCEPIMERASE"/>
</dbReference>